<name>A0A511QJR5_9VIBR</name>
<keyword evidence="2" id="KW-1185">Reference proteome</keyword>
<protein>
    <submittedName>
        <fullName evidence="1">Pilus assembly protein PilN</fullName>
    </submittedName>
</protein>
<dbReference type="AlphaFoldDB" id="A0A511QJR5"/>
<dbReference type="EMBL" id="BJXJ01000030">
    <property type="protein sequence ID" value="GEM76702.1"/>
    <property type="molecule type" value="Genomic_DNA"/>
</dbReference>
<gene>
    <name evidence="1" type="ORF">VSA01S_28140</name>
</gene>
<reference evidence="1 2" key="1">
    <citation type="submission" date="2019-07" db="EMBL/GenBank/DDBJ databases">
        <title>Whole genome shotgun sequence of Vibrio sagamiensis NBRC 104589.</title>
        <authorList>
            <person name="Hosoyama A."/>
            <person name="Uohara A."/>
            <person name="Ohji S."/>
            <person name="Ichikawa N."/>
        </authorList>
    </citation>
    <scope>NUCLEOTIDE SEQUENCE [LARGE SCALE GENOMIC DNA]</scope>
    <source>
        <strain evidence="1 2">NBRC 104589</strain>
    </source>
</reference>
<accession>A0A511QJR5</accession>
<dbReference type="PANTHER" id="PTHR40278:SF2">
    <property type="entry name" value="TYPE IV PILUS INNER MEMBRANE COMPONENT PILN"/>
    <property type="match status" value="1"/>
</dbReference>
<dbReference type="Pfam" id="PF05137">
    <property type="entry name" value="PilN"/>
    <property type="match status" value="1"/>
</dbReference>
<evidence type="ECO:0000313" key="1">
    <source>
        <dbReference type="EMBL" id="GEM76702.1"/>
    </source>
</evidence>
<evidence type="ECO:0000313" key="2">
    <source>
        <dbReference type="Proteomes" id="UP000321922"/>
    </source>
</evidence>
<dbReference type="PANTHER" id="PTHR40278">
    <property type="entry name" value="DNA UTILIZATION PROTEIN HOFN"/>
    <property type="match status" value="1"/>
</dbReference>
<proteinExistence type="predicted"/>
<dbReference type="GO" id="GO:0043683">
    <property type="term" value="P:type IV pilus assembly"/>
    <property type="evidence" value="ECO:0007669"/>
    <property type="project" value="TreeGrafter"/>
</dbReference>
<dbReference type="InterPro" id="IPR052534">
    <property type="entry name" value="Extracell_DNA_Util/SecSys_Comp"/>
</dbReference>
<dbReference type="Proteomes" id="UP000321922">
    <property type="component" value="Unassembled WGS sequence"/>
</dbReference>
<dbReference type="InterPro" id="IPR007813">
    <property type="entry name" value="PilN"/>
</dbReference>
<comment type="caution">
    <text evidence="1">The sequence shown here is derived from an EMBL/GenBank/DDBJ whole genome shotgun (WGS) entry which is preliminary data.</text>
</comment>
<sequence>MLLSAIVIVVFTQWLASQYLQYQQRIQQQRLTYLNDYITQLDQRLETMKMAQLAYNNIVERLKFVETLQNNRNKTTQLMNMLPSVVPQGVYVDKIKMNADQVEMTGIAENTPHLTMMLNNLEQSEQLHDVRMHSIVHDKPRFGKKFQVFSLSFLFNALPPQEVTKRE</sequence>
<dbReference type="GO" id="GO:0043107">
    <property type="term" value="P:type IV pilus-dependent motility"/>
    <property type="evidence" value="ECO:0007669"/>
    <property type="project" value="TreeGrafter"/>
</dbReference>
<organism evidence="1 2">
    <name type="scientific">Vibrio sagamiensis NBRC 104589</name>
    <dbReference type="NCBI Taxonomy" id="1219064"/>
    <lineage>
        <taxon>Bacteria</taxon>
        <taxon>Pseudomonadati</taxon>
        <taxon>Pseudomonadota</taxon>
        <taxon>Gammaproteobacteria</taxon>
        <taxon>Vibrionales</taxon>
        <taxon>Vibrionaceae</taxon>
        <taxon>Vibrio</taxon>
    </lineage>
</organism>